<comment type="catalytic activity">
    <reaction evidence="13">
        <text>L-threonyl-[protein] + ATP = O-phospho-L-threonyl-[protein] + ADP + H(+)</text>
        <dbReference type="Rhea" id="RHEA:46608"/>
        <dbReference type="Rhea" id="RHEA-COMP:11060"/>
        <dbReference type="Rhea" id="RHEA-COMP:11605"/>
        <dbReference type="ChEBI" id="CHEBI:15378"/>
        <dbReference type="ChEBI" id="CHEBI:30013"/>
        <dbReference type="ChEBI" id="CHEBI:30616"/>
        <dbReference type="ChEBI" id="CHEBI:61977"/>
        <dbReference type="ChEBI" id="CHEBI:456216"/>
        <dbReference type="EC" id="2.7.11.13"/>
    </reaction>
</comment>
<keyword evidence="8 16" id="KW-0547">Nucleotide-binding</keyword>
<accession>A0AAW0FL50</accession>
<evidence type="ECO:0000256" key="2">
    <source>
        <dbReference type="ARBA" id="ARBA00012429"/>
    </source>
</evidence>
<dbReference type="InterPro" id="IPR017441">
    <property type="entry name" value="Protein_kinase_ATP_BS"/>
</dbReference>
<keyword evidence="15" id="KW-0175">Coiled coil</keyword>
<feature type="region of interest" description="Disordered" evidence="17">
    <location>
        <begin position="65"/>
        <end position="121"/>
    </location>
</feature>
<feature type="binding site" evidence="16">
    <location>
        <position position="797"/>
    </location>
    <ligand>
        <name>ATP</name>
        <dbReference type="ChEBI" id="CHEBI:30616"/>
    </ligand>
</feature>
<evidence type="ECO:0000256" key="13">
    <source>
        <dbReference type="ARBA" id="ARBA00047272"/>
    </source>
</evidence>
<feature type="domain" description="Phorbol-ester/DAG-type" evidence="20">
    <location>
        <begin position="520"/>
        <end position="570"/>
    </location>
</feature>
<evidence type="ECO:0000259" key="22">
    <source>
        <dbReference type="PROSITE" id="PS51860"/>
    </source>
</evidence>
<dbReference type="PROSITE" id="PS00479">
    <property type="entry name" value="ZF_DAG_PE_1"/>
    <property type="match status" value="1"/>
</dbReference>
<proteinExistence type="inferred from homology"/>
<evidence type="ECO:0000259" key="19">
    <source>
        <dbReference type="PROSITE" id="PS50011"/>
    </source>
</evidence>
<dbReference type="InterPro" id="IPR046349">
    <property type="entry name" value="C1-like_sf"/>
</dbReference>
<evidence type="ECO:0000256" key="15">
    <source>
        <dbReference type="PROSITE-ProRule" id="PRU01207"/>
    </source>
</evidence>
<keyword evidence="11" id="KW-0862">Zinc</keyword>
<evidence type="ECO:0000256" key="9">
    <source>
        <dbReference type="ARBA" id="ARBA00022771"/>
    </source>
</evidence>
<dbReference type="PROSITE" id="PS50004">
    <property type="entry name" value="C2"/>
    <property type="match status" value="1"/>
</dbReference>
<evidence type="ECO:0000313" key="24">
    <source>
        <dbReference type="Proteomes" id="UP001385951"/>
    </source>
</evidence>
<reference evidence="23 24" key="1">
    <citation type="submission" date="2022-09" db="EMBL/GenBank/DDBJ databases">
        <authorList>
            <person name="Palmer J.M."/>
        </authorList>
    </citation>
    <scope>NUCLEOTIDE SEQUENCE [LARGE SCALE GENOMIC DNA]</scope>
    <source>
        <strain evidence="23 24">DSM 7382</strain>
    </source>
</reference>
<keyword evidence="24" id="KW-1185">Reference proteome</keyword>
<dbReference type="PROSITE" id="PS50081">
    <property type="entry name" value="ZF_DAG_PE_2"/>
    <property type="match status" value="2"/>
</dbReference>
<dbReference type="Gene3D" id="1.10.510.10">
    <property type="entry name" value="Transferase(Phosphotransferase) domain 1"/>
    <property type="match status" value="1"/>
</dbReference>
<feature type="compositionally biased region" description="Basic and acidic residues" evidence="17">
    <location>
        <begin position="65"/>
        <end position="78"/>
    </location>
</feature>
<keyword evidence="4" id="KW-0597">Phosphoprotein</keyword>
<dbReference type="InterPro" id="IPR011072">
    <property type="entry name" value="HR1_rho-bd"/>
</dbReference>
<keyword evidence="6" id="KW-0479">Metal-binding</keyword>
<evidence type="ECO:0000256" key="12">
    <source>
        <dbReference type="ARBA" id="ARBA00022840"/>
    </source>
</evidence>
<dbReference type="SUPFAM" id="SSF49562">
    <property type="entry name" value="C2 domain (Calcium/lipid-binding domain, CaLB)"/>
    <property type="match status" value="1"/>
</dbReference>
<dbReference type="Gene3D" id="2.60.40.150">
    <property type="entry name" value="C2 domain"/>
    <property type="match status" value="1"/>
</dbReference>
<evidence type="ECO:0000259" key="18">
    <source>
        <dbReference type="PROSITE" id="PS50004"/>
    </source>
</evidence>
<dbReference type="GO" id="GO:0008270">
    <property type="term" value="F:zinc ion binding"/>
    <property type="evidence" value="ECO:0007669"/>
    <property type="project" value="UniProtKB-KW"/>
</dbReference>
<dbReference type="EMBL" id="JASBNA010000036">
    <property type="protein sequence ID" value="KAK7682388.1"/>
    <property type="molecule type" value="Genomic_DNA"/>
</dbReference>
<dbReference type="InterPro" id="IPR000719">
    <property type="entry name" value="Prot_kinase_dom"/>
</dbReference>
<feature type="compositionally biased region" description="Low complexity" evidence="17">
    <location>
        <begin position="79"/>
        <end position="91"/>
    </location>
</feature>
<dbReference type="InterPro" id="IPR008271">
    <property type="entry name" value="Ser/Thr_kinase_AS"/>
</dbReference>
<dbReference type="Gene3D" id="3.30.200.20">
    <property type="entry name" value="Phosphorylase Kinase, domain 1"/>
    <property type="match status" value="1"/>
</dbReference>
<sequence length="1095" mass="122220">MSHELDQKIQDVYKRIQTERKVLEASQLLRQATTNPDVLRRNDAAIREAERSLSYFEDTLRELQSRKMAQSRRDDHSRSGSTASSQASSSSNYGMPGNRAPTSPEMRPQPGILPEDPLQPKTYSNLDLIKADTPHTTAKISRMLHQLEFKLQVEAQYKKGIDKMAKLYQADGDKKSRADAEGKKIESERKIQLLQSALKRYKNLHILDAAEEDDVAPVGPGPVGPGVEGERKDNLRNKPLSGKLQIQLKGARELDHAPIVTSGRSRSAAKAIETYVSFKVEGTQRARSHPTRTDRWMEDFEITVDKANEVEIAVFDKQVGEAHPVPIGLLWIKINDLVEAQRRQKVMAETGQGGWVTANAMNGDNAVMGMAGGAPGGMDAPIGFSNMGPSGAAVVPGSEGVEAWFAVEPAGALALRLNFIKENVRKRPLDAPGGLGRQGAVRKRKDEVHEMNGHKFVQRQFYQIILCAFCNEFLLNAVGYQCEDCRYTCHKKCYEKVVTKCISKSNTGDDDAEKINMRIPHRFEPITNIGANWCCHCGYMLPLGRKNARRCTECDVTCHAGCAHLVPDFCGMSMETANQLLRDWKDINKARGGRQVAPSGRQSAPSSHSQMQQPFSTSPGYSGDQLSAGMDRMRLTGGEQPTPPPKASDYQRQQSLPMQPPAGYGQQPVSRPSPGSRPPFPTEPVQPQSPRPMPGYDQGGDGYQRPVAPQIGQAKTFPGPAPSPVQQVQQIPRVPVPDRQQSLPPTPVPQQQVQKPAARKRKVGLDDFNFLAVLGKGNFGKVMLAEEKKSNNLYAIKVLKKEFIIDNDEVESTRSEKRVFLAAARERHPFLLGLHSCFQTETRVYFVMEYVSGGDLMLHIQRKQFSLRQAKFYASEVLLALEYFHANGIIYRDLKLDNILLTLDGHVKVADYGLCKEEMWFGSTTSTFCGTPEFMAPEILLEQRYGRAVDWWAFGVLMYEMLLGQSPFRGDDEDEIFDAILEDEPLYPITMPRDAVSILQKLLTRDPTRRLGSGKADAEDIKRHPFFKDVSFDDVLNKRIPPPYFPTINGSADTSNFDEEFTKEQPTLTPVHGQLSSRDQAEFNGFSWVATWAEV</sequence>
<dbReference type="FunFam" id="3.30.60.20:FF:000034">
    <property type="entry name" value="Protein kinase C"/>
    <property type="match status" value="1"/>
</dbReference>
<evidence type="ECO:0000259" key="21">
    <source>
        <dbReference type="PROSITE" id="PS51285"/>
    </source>
</evidence>
<dbReference type="InterPro" id="IPR037778">
    <property type="entry name" value="C2_fungal_PKC"/>
</dbReference>
<gene>
    <name evidence="23" type="ORF">QCA50_014593</name>
</gene>
<dbReference type="GO" id="GO:0005524">
    <property type="term" value="F:ATP binding"/>
    <property type="evidence" value="ECO:0007669"/>
    <property type="project" value="UniProtKB-UniRule"/>
</dbReference>
<dbReference type="InterPro" id="IPR002219">
    <property type="entry name" value="PKC_DAG/PE"/>
</dbReference>
<keyword evidence="9" id="KW-0863">Zinc-finger</keyword>
<dbReference type="SMART" id="SM00133">
    <property type="entry name" value="S_TK_X"/>
    <property type="match status" value="1"/>
</dbReference>
<feature type="domain" description="REM-1" evidence="22">
    <location>
        <begin position="130"/>
        <end position="207"/>
    </location>
</feature>
<dbReference type="GO" id="GO:0009272">
    <property type="term" value="P:fungal-type cell wall biogenesis"/>
    <property type="evidence" value="ECO:0007669"/>
    <property type="project" value="InterPro"/>
</dbReference>
<keyword evidence="7" id="KW-0677">Repeat</keyword>
<feature type="compositionally biased region" description="Polar residues" evidence="17">
    <location>
        <begin position="600"/>
        <end position="620"/>
    </location>
</feature>
<dbReference type="CDD" id="cd08689">
    <property type="entry name" value="C2_fungal_Pkc1p"/>
    <property type="match status" value="1"/>
</dbReference>
<dbReference type="PANTHER" id="PTHR24351">
    <property type="entry name" value="RIBOSOMAL PROTEIN S6 KINASE"/>
    <property type="match status" value="1"/>
</dbReference>
<comment type="catalytic activity">
    <reaction evidence="14">
        <text>L-seryl-[protein] + ATP = O-phospho-L-seryl-[protein] + ADP + H(+)</text>
        <dbReference type="Rhea" id="RHEA:17989"/>
        <dbReference type="Rhea" id="RHEA-COMP:9863"/>
        <dbReference type="Rhea" id="RHEA-COMP:11604"/>
        <dbReference type="ChEBI" id="CHEBI:15378"/>
        <dbReference type="ChEBI" id="CHEBI:29999"/>
        <dbReference type="ChEBI" id="CHEBI:30616"/>
        <dbReference type="ChEBI" id="CHEBI:83421"/>
        <dbReference type="ChEBI" id="CHEBI:456216"/>
        <dbReference type="EC" id="2.7.11.13"/>
    </reaction>
</comment>
<evidence type="ECO:0000259" key="20">
    <source>
        <dbReference type="PROSITE" id="PS50081"/>
    </source>
</evidence>
<dbReference type="Gene3D" id="3.30.60.20">
    <property type="match status" value="2"/>
</dbReference>
<dbReference type="SMART" id="SM00109">
    <property type="entry name" value="C1"/>
    <property type="match status" value="2"/>
</dbReference>
<dbReference type="SMART" id="SM00742">
    <property type="entry name" value="Hr1"/>
    <property type="match status" value="2"/>
</dbReference>
<organism evidence="23 24">
    <name type="scientific">Cerrena zonata</name>
    <dbReference type="NCBI Taxonomy" id="2478898"/>
    <lineage>
        <taxon>Eukaryota</taxon>
        <taxon>Fungi</taxon>
        <taxon>Dikarya</taxon>
        <taxon>Basidiomycota</taxon>
        <taxon>Agaricomycotina</taxon>
        <taxon>Agaricomycetes</taxon>
        <taxon>Polyporales</taxon>
        <taxon>Cerrenaceae</taxon>
        <taxon>Cerrena</taxon>
    </lineage>
</organism>
<dbReference type="InterPro" id="IPR037312">
    <property type="entry name" value="PKC-like_HR1"/>
</dbReference>
<comment type="caution">
    <text evidence="23">The sequence shown here is derived from an EMBL/GenBank/DDBJ whole genome shotgun (WGS) entry which is preliminary data.</text>
</comment>
<dbReference type="CDD" id="cd11620">
    <property type="entry name" value="HR1_PKC-like_2_fungi"/>
    <property type="match status" value="1"/>
</dbReference>
<keyword evidence="10" id="KW-0418">Kinase</keyword>
<dbReference type="InterPro" id="IPR011009">
    <property type="entry name" value="Kinase-like_dom_sf"/>
</dbReference>
<dbReference type="PROSITE" id="PS51285">
    <property type="entry name" value="AGC_KINASE_CTER"/>
    <property type="match status" value="1"/>
</dbReference>
<evidence type="ECO:0000256" key="6">
    <source>
        <dbReference type="ARBA" id="ARBA00022723"/>
    </source>
</evidence>
<dbReference type="GO" id="GO:0007165">
    <property type="term" value="P:signal transduction"/>
    <property type="evidence" value="ECO:0007669"/>
    <property type="project" value="InterPro"/>
</dbReference>
<dbReference type="SUPFAM" id="SSF46585">
    <property type="entry name" value="HR1 repeat"/>
    <property type="match status" value="1"/>
</dbReference>
<dbReference type="InterPro" id="IPR000008">
    <property type="entry name" value="C2_dom"/>
</dbReference>
<dbReference type="InterPro" id="IPR036274">
    <property type="entry name" value="HR1_rpt_sf"/>
</dbReference>
<evidence type="ECO:0000256" key="1">
    <source>
        <dbReference type="ARBA" id="ARBA00005490"/>
    </source>
</evidence>
<dbReference type="EC" id="2.7.11.13" evidence="2"/>
<dbReference type="SUPFAM" id="SSF57889">
    <property type="entry name" value="Cysteine-rich domain"/>
    <property type="match status" value="2"/>
</dbReference>
<comment type="similarity">
    <text evidence="1">Belongs to the protein kinase superfamily. AGC Ser/Thr protein kinase family. PKC subfamily.</text>
</comment>
<feature type="region of interest" description="Disordered" evidence="17">
    <location>
        <begin position="591"/>
        <end position="756"/>
    </location>
</feature>
<dbReference type="SMART" id="SM00239">
    <property type="entry name" value="C2"/>
    <property type="match status" value="1"/>
</dbReference>
<feature type="domain" description="Protein kinase" evidence="19">
    <location>
        <begin position="768"/>
        <end position="1027"/>
    </location>
</feature>
<dbReference type="FunFam" id="1.10.287.160:FF:000004">
    <property type="entry name" value="Protein kinase C"/>
    <property type="match status" value="1"/>
</dbReference>
<dbReference type="PROSITE" id="PS00108">
    <property type="entry name" value="PROTEIN_KINASE_ST"/>
    <property type="match status" value="1"/>
</dbReference>
<dbReference type="CDD" id="cd05570">
    <property type="entry name" value="STKc_PKC"/>
    <property type="match status" value="1"/>
</dbReference>
<evidence type="ECO:0000256" key="7">
    <source>
        <dbReference type="ARBA" id="ARBA00022737"/>
    </source>
</evidence>
<keyword evidence="12 16" id="KW-0067">ATP-binding</keyword>
<evidence type="ECO:0000256" key="16">
    <source>
        <dbReference type="PROSITE-ProRule" id="PRU10141"/>
    </source>
</evidence>
<evidence type="ECO:0000256" key="8">
    <source>
        <dbReference type="ARBA" id="ARBA00022741"/>
    </source>
</evidence>
<feature type="domain" description="AGC-kinase C-terminal" evidence="21">
    <location>
        <begin position="1028"/>
        <end position="1095"/>
    </location>
</feature>
<dbReference type="SMART" id="SM00220">
    <property type="entry name" value="S_TKc"/>
    <property type="match status" value="1"/>
</dbReference>
<keyword evidence="3" id="KW-0723">Serine/threonine-protein kinase</keyword>
<dbReference type="InterPro" id="IPR035892">
    <property type="entry name" value="C2_domain_sf"/>
</dbReference>
<feature type="region of interest" description="Disordered" evidence="17">
    <location>
        <begin position="213"/>
        <end position="236"/>
    </location>
</feature>
<dbReference type="GO" id="GO:0004697">
    <property type="term" value="F:diacylglycerol-dependent serine/threonine kinase activity"/>
    <property type="evidence" value="ECO:0007669"/>
    <property type="project" value="UniProtKB-EC"/>
</dbReference>
<keyword evidence="5" id="KW-0808">Transferase</keyword>
<dbReference type="FunFam" id="3.30.200.20:FF:000103">
    <property type="entry name" value="Protein kinase C"/>
    <property type="match status" value="1"/>
</dbReference>
<feature type="compositionally biased region" description="Low complexity" evidence="17">
    <location>
        <begin position="724"/>
        <end position="756"/>
    </location>
</feature>
<dbReference type="InterPro" id="IPR000961">
    <property type="entry name" value="AGC-kinase_C"/>
</dbReference>
<dbReference type="PROSITE" id="PS51860">
    <property type="entry name" value="REM_1"/>
    <property type="match status" value="1"/>
</dbReference>
<evidence type="ECO:0000256" key="3">
    <source>
        <dbReference type="ARBA" id="ARBA00022527"/>
    </source>
</evidence>
<evidence type="ECO:0000313" key="23">
    <source>
        <dbReference type="EMBL" id="KAK7682388.1"/>
    </source>
</evidence>
<dbReference type="Gene3D" id="1.10.287.160">
    <property type="entry name" value="HR1 repeat"/>
    <property type="match status" value="1"/>
</dbReference>
<dbReference type="FunFam" id="3.30.60.20:FF:000014">
    <property type="entry name" value="Protein kinase C"/>
    <property type="match status" value="1"/>
</dbReference>
<dbReference type="Pfam" id="PF00130">
    <property type="entry name" value="C1_1"/>
    <property type="match status" value="2"/>
</dbReference>
<dbReference type="CDD" id="cd20822">
    <property type="entry name" value="C1_ScPKC1-like_rpt1"/>
    <property type="match status" value="1"/>
</dbReference>
<feature type="compositionally biased region" description="Pro residues" evidence="17">
    <location>
        <begin position="675"/>
        <end position="693"/>
    </location>
</feature>
<dbReference type="PROSITE" id="PS50011">
    <property type="entry name" value="PROTEIN_KINASE_DOM"/>
    <property type="match status" value="1"/>
</dbReference>
<dbReference type="AlphaFoldDB" id="A0AAW0FL50"/>
<evidence type="ECO:0000256" key="4">
    <source>
        <dbReference type="ARBA" id="ARBA00022553"/>
    </source>
</evidence>
<feature type="domain" description="C2" evidence="18">
    <location>
        <begin position="219"/>
        <end position="347"/>
    </location>
</feature>
<dbReference type="SUPFAM" id="SSF56112">
    <property type="entry name" value="Protein kinase-like (PK-like)"/>
    <property type="match status" value="1"/>
</dbReference>
<evidence type="ECO:0000256" key="5">
    <source>
        <dbReference type="ARBA" id="ARBA00022679"/>
    </source>
</evidence>
<protein>
    <recommendedName>
        <fullName evidence="2">protein kinase C</fullName>
        <ecNumber evidence="2">2.7.11.13</ecNumber>
    </recommendedName>
</protein>
<dbReference type="Pfam" id="PF00433">
    <property type="entry name" value="Pkinase_C"/>
    <property type="match status" value="1"/>
</dbReference>
<dbReference type="InterPro" id="IPR017892">
    <property type="entry name" value="Pkinase_C"/>
</dbReference>
<dbReference type="Pfam" id="PF02185">
    <property type="entry name" value="HR1"/>
    <property type="match status" value="2"/>
</dbReference>
<dbReference type="PROSITE" id="PS00107">
    <property type="entry name" value="PROTEIN_KINASE_ATP"/>
    <property type="match status" value="1"/>
</dbReference>
<evidence type="ECO:0000256" key="11">
    <source>
        <dbReference type="ARBA" id="ARBA00022833"/>
    </source>
</evidence>
<dbReference type="FunFam" id="1.10.510.10:FF:000101">
    <property type="entry name" value="Protein kinase C"/>
    <property type="match status" value="1"/>
</dbReference>
<dbReference type="Pfam" id="PF00069">
    <property type="entry name" value="Pkinase"/>
    <property type="match status" value="1"/>
</dbReference>
<feature type="domain" description="Phorbol-ester/DAG-type" evidence="20">
    <location>
        <begin position="453"/>
        <end position="501"/>
    </location>
</feature>
<evidence type="ECO:0000256" key="17">
    <source>
        <dbReference type="SAM" id="MobiDB-lite"/>
    </source>
</evidence>
<dbReference type="CDD" id="cd20823">
    <property type="entry name" value="C1_ScPKC1-like_rpt2"/>
    <property type="match status" value="1"/>
</dbReference>
<evidence type="ECO:0000256" key="14">
    <source>
        <dbReference type="ARBA" id="ARBA00047470"/>
    </source>
</evidence>
<name>A0AAW0FL50_9APHY</name>
<evidence type="ECO:0000256" key="10">
    <source>
        <dbReference type="ARBA" id="ARBA00022777"/>
    </source>
</evidence>
<dbReference type="Proteomes" id="UP001385951">
    <property type="component" value="Unassembled WGS sequence"/>
</dbReference>